<evidence type="ECO:0008006" key="3">
    <source>
        <dbReference type="Google" id="ProtNLM"/>
    </source>
</evidence>
<protein>
    <recommendedName>
        <fullName evidence="3">Alpha/beta hydrolase</fullName>
    </recommendedName>
</protein>
<proteinExistence type="predicted"/>
<dbReference type="EMBL" id="CP022513">
    <property type="protein sequence ID" value="AVN64133.1"/>
    <property type="molecule type" value="Genomic_DNA"/>
</dbReference>
<dbReference type="SUPFAM" id="SSF53474">
    <property type="entry name" value="alpha/beta-Hydrolases"/>
    <property type="match status" value="1"/>
</dbReference>
<dbReference type="InterPro" id="IPR029058">
    <property type="entry name" value="AB_hydrolase_fold"/>
</dbReference>
<sequence>MKKINLFKLVFKCVKFIHGTLEKPCKFFTGTRVRLKKEIKSINRISKLLYRKKELLFNEPLENIEETFILTKDKVKISISMCKINEGKKWVIMNHWFTGHKYWMYIWAKPFMAMGYNVLTYDLRDHGKSDKVKEMTLGIAETKDLEEIIDFLNNKVDDAYIGLFGVSLGAFIINNIGNNTELIKHKNIKWGISDVGYISLNSLLVHLLSNRMIKIGKRRKDVLIKGFFNYQKYLTNIGFDEYDSLDKFEYAAFPFRYTHAITDNTTCPLDSLKFFLKRKCPNDEVTIYKKGVHAFSLRGNYFSTVVDNMNFIAKIEGDTNQLEKAYKIMNVNKTSGFKNKKTIDIKGEEIIFK</sequence>
<dbReference type="RefSeq" id="WP_029512026.1">
    <property type="nucleotide sequence ID" value="NZ_CP022513.1"/>
</dbReference>
<accession>A0A2R3P6M6</accession>
<evidence type="ECO:0000313" key="1">
    <source>
        <dbReference type="EMBL" id="AVN64133.1"/>
    </source>
</evidence>
<dbReference type="Proteomes" id="UP000239216">
    <property type="component" value="Chromosome"/>
</dbReference>
<dbReference type="AlphaFoldDB" id="A0A2R3P6M6"/>
<name>A0A2R3P6M6_MESFO</name>
<organism evidence="1 2">
    <name type="scientific">Mesoplasma florum</name>
    <name type="common">Acholeplasma florum</name>
    <dbReference type="NCBI Taxonomy" id="2151"/>
    <lineage>
        <taxon>Bacteria</taxon>
        <taxon>Bacillati</taxon>
        <taxon>Mycoplasmatota</taxon>
        <taxon>Mollicutes</taxon>
        <taxon>Entomoplasmatales</taxon>
        <taxon>Entomoplasmataceae</taxon>
        <taxon>Mesoplasma</taxon>
    </lineage>
</organism>
<dbReference type="Gene3D" id="3.40.50.1820">
    <property type="entry name" value="alpha/beta hydrolase"/>
    <property type="match status" value="1"/>
</dbReference>
<evidence type="ECO:0000313" key="2">
    <source>
        <dbReference type="Proteomes" id="UP000239216"/>
    </source>
</evidence>
<gene>
    <name evidence="1" type="ORF">CG003_00360</name>
</gene>
<reference evidence="1 2" key="1">
    <citation type="submission" date="2017-07" db="EMBL/GenBank/DDBJ databases">
        <title>Comparative genomic analysis of Mesoplasma florum.</title>
        <authorList>
            <person name="Baby V."/>
            <person name="Lachance J.-C."/>
            <person name="Gagnon J."/>
            <person name="Lucier J.-F."/>
            <person name="Matteau D."/>
            <person name="Knight T.F."/>
            <person name="Rodrigue S."/>
        </authorList>
    </citation>
    <scope>NUCLEOTIDE SEQUENCE [LARGE SCALE GENOMIC DNA]</scope>
    <source>
        <strain evidence="1 2">CnuA-2</strain>
    </source>
</reference>